<dbReference type="InterPro" id="IPR004352">
    <property type="entry name" value="GH114_TIM-barrel"/>
</dbReference>
<keyword evidence="2" id="KW-0732">Signal</keyword>
<accession>A0A4R6UIY5</accession>
<name>A0A4R6UIY5_9GAMM</name>
<evidence type="ECO:0000313" key="5">
    <source>
        <dbReference type="Proteomes" id="UP000295375"/>
    </source>
</evidence>
<feature type="chain" id="PRO_5020744377" evidence="2">
    <location>
        <begin position="27"/>
        <end position="339"/>
    </location>
</feature>
<dbReference type="PANTHER" id="PTHR35882:SF2">
    <property type="entry name" value="PELA"/>
    <property type="match status" value="1"/>
</dbReference>
<dbReference type="Proteomes" id="UP000295375">
    <property type="component" value="Unassembled WGS sequence"/>
</dbReference>
<dbReference type="AlphaFoldDB" id="A0A4R6UIY5"/>
<dbReference type="InterPro" id="IPR013785">
    <property type="entry name" value="Aldolase_TIM"/>
</dbReference>
<evidence type="ECO:0000259" key="3">
    <source>
        <dbReference type="Pfam" id="PF03537"/>
    </source>
</evidence>
<keyword evidence="5" id="KW-1185">Reference proteome</keyword>
<dbReference type="PANTHER" id="PTHR35882">
    <property type="entry name" value="PELA"/>
    <property type="match status" value="1"/>
</dbReference>
<sequence>MRLRTGIVLASLLTLLACSSAQPPVAKPAPASKPAPVQPKPYQPWHPDSRRFDATRYHLYYGQQSAVLKTIGQQLKKQDLVVLDGRRIKQSVLRNLFSQARQKQARIIGYLSIGELDSRERERFDQFVQQLPPAQHLPFDELALEWNDKFQSWRVDVSHPLWSLWIDHELKRLQQQDFHGVFLDTADTVDRYITYPQWSLAQRTDKVQAMIDLIRRIKNQNPKQFVLLNRGLNLIGEQVWLNEDGSDWTPGLALMLPHADNPDAVLYENAFASDDPWSQRVEADLRASHQSGRTQVLALGYQDVLSDRAQFVARCRETGFICAWAESSTTLHQSPSTQP</sequence>
<feature type="region of interest" description="Disordered" evidence="1">
    <location>
        <begin position="25"/>
        <end position="47"/>
    </location>
</feature>
<dbReference type="Gene3D" id="3.20.20.70">
    <property type="entry name" value="Aldolase class I"/>
    <property type="match status" value="1"/>
</dbReference>
<dbReference type="Pfam" id="PF03537">
    <property type="entry name" value="Glyco_hydro_114"/>
    <property type="match status" value="1"/>
</dbReference>
<feature type="domain" description="Glycoside-hydrolase family GH114 TIM-barrel" evidence="3">
    <location>
        <begin position="94"/>
        <end position="320"/>
    </location>
</feature>
<gene>
    <name evidence="4" type="ORF">EV696_11236</name>
</gene>
<proteinExistence type="predicted"/>
<feature type="compositionally biased region" description="Pro residues" evidence="1">
    <location>
        <begin position="25"/>
        <end position="44"/>
    </location>
</feature>
<comment type="caution">
    <text evidence="4">The sequence shown here is derived from an EMBL/GenBank/DDBJ whole genome shotgun (WGS) entry which is preliminary data.</text>
</comment>
<dbReference type="OrthoDB" id="288635at2"/>
<dbReference type="PROSITE" id="PS51257">
    <property type="entry name" value="PROKAR_LIPOPROTEIN"/>
    <property type="match status" value="1"/>
</dbReference>
<keyword evidence="4" id="KW-0378">Hydrolase</keyword>
<feature type="signal peptide" evidence="2">
    <location>
        <begin position="1"/>
        <end position="26"/>
    </location>
</feature>
<dbReference type="InterPro" id="IPR017853">
    <property type="entry name" value="GH"/>
</dbReference>
<evidence type="ECO:0000256" key="2">
    <source>
        <dbReference type="SAM" id="SignalP"/>
    </source>
</evidence>
<dbReference type="EMBL" id="SNYM01000012">
    <property type="protein sequence ID" value="TDQ46781.1"/>
    <property type="molecule type" value="Genomic_DNA"/>
</dbReference>
<protein>
    <submittedName>
        <fullName evidence="4">Glycosyl hydrolase family 114</fullName>
    </submittedName>
</protein>
<dbReference type="RefSeq" id="WP_133591511.1">
    <property type="nucleotide sequence ID" value="NZ_CP037953.1"/>
</dbReference>
<evidence type="ECO:0000256" key="1">
    <source>
        <dbReference type="SAM" id="MobiDB-lite"/>
    </source>
</evidence>
<organism evidence="4 5">
    <name type="scientific">Permianibacter aggregans</name>
    <dbReference type="NCBI Taxonomy" id="1510150"/>
    <lineage>
        <taxon>Bacteria</taxon>
        <taxon>Pseudomonadati</taxon>
        <taxon>Pseudomonadota</taxon>
        <taxon>Gammaproteobacteria</taxon>
        <taxon>Pseudomonadales</taxon>
        <taxon>Pseudomonadaceae</taxon>
        <taxon>Permianibacter</taxon>
    </lineage>
</organism>
<dbReference type="SUPFAM" id="SSF51445">
    <property type="entry name" value="(Trans)glycosidases"/>
    <property type="match status" value="1"/>
</dbReference>
<dbReference type="GO" id="GO:0016787">
    <property type="term" value="F:hydrolase activity"/>
    <property type="evidence" value="ECO:0007669"/>
    <property type="project" value="UniProtKB-KW"/>
</dbReference>
<reference evidence="4 5" key="1">
    <citation type="submission" date="2019-03" db="EMBL/GenBank/DDBJ databases">
        <title>Genomic Encyclopedia of Type Strains, Phase IV (KMG-IV): sequencing the most valuable type-strain genomes for metagenomic binning, comparative biology and taxonomic classification.</title>
        <authorList>
            <person name="Goeker M."/>
        </authorList>
    </citation>
    <scope>NUCLEOTIDE SEQUENCE [LARGE SCALE GENOMIC DNA]</scope>
    <source>
        <strain evidence="4 5">DSM 103792</strain>
    </source>
</reference>
<evidence type="ECO:0000313" key="4">
    <source>
        <dbReference type="EMBL" id="TDQ46781.1"/>
    </source>
</evidence>